<dbReference type="GO" id="GO:0003700">
    <property type="term" value="F:DNA-binding transcription factor activity"/>
    <property type="evidence" value="ECO:0007669"/>
    <property type="project" value="TreeGrafter"/>
</dbReference>
<sequence>MYRLHPPAPVCGARGCPTSPRESTVKQERAARTREALVQAAAEAFDRAGFHGTSLGRISKAAGISMGALTFHFPTKDELADTVQLRGLTVTREGVQRLLTGREAALETVVDLTLELAALLQEEAVVRAAARLTRERESAPAGMLWPSSWLPAVEDLLEAMPAGQLRAGCDPRTVLALVGHLVAGVESYLRSCAAQGCDTCKSAPEQLARIWELALYGIRCGRGG</sequence>
<evidence type="ECO:0000256" key="5">
    <source>
        <dbReference type="SAM" id="MobiDB-lite"/>
    </source>
</evidence>
<dbReference type="GO" id="GO:0000976">
    <property type="term" value="F:transcription cis-regulatory region binding"/>
    <property type="evidence" value="ECO:0007669"/>
    <property type="project" value="TreeGrafter"/>
</dbReference>
<keyword evidence="1" id="KW-0805">Transcription regulation</keyword>
<keyword evidence="3" id="KW-0804">Transcription</keyword>
<dbReference type="AlphaFoldDB" id="A0A516RJZ6"/>
<dbReference type="EMBL" id="CP040916">
    <property type="protein sequence ID" value="QDQ15981.1"/>
    <property type="molecule type" value="Genomic_DNA"/>
</dbReference>
<dbReference type="InterPro" id="IPR001647">
    <property type="entry name" value="HTH_TetR"/>
</dbReference>
<accession>A0A516RJZ6</accession>
<organism evidence="7 8">
    <name type="scientific">Streptomyces spectabilis</name>
    <dbReference type="NCBI Taxonomy" id="68270"/>
    <lineage>
        <taxon>Bacteria</taxon>
        <taxon>Bacillati</taxon>
        <taxon>Actinomycetota</taxon>
        <taxon>Actinomycetes</taxon>
        <taxon>Kitasatosporales</taxon>
        <taxon>Streptomycetaceae</taxon>
        <taxon>Streptomyces</taxon>
    </lineage>
</organism>
<dbReference type="InterPro" id="IPR023772">
    <property type="entry name" value="DNA-bd_HTH_TetR-type_CS"/>
</dbReference>
<reference evidence="7 8" key="1">
    <citation type="journal article" date="2019" name="J. Ind. Microbiol. Biotechnol.">
        <title>The complete genomic sequence of Streptomyces spectabilis NRRL-2792 and identification of secondary metabolite biosynthetic gene clusters.</title>
        <authorList>
            <person name="Sinha A."/>
            <person name="Phillips-Salemka S."/>
            <person name="Niraula T.A."/>
            <person name="Short K.A."/>
            <person name="Niraula N.P."/>
        </authorList>
    </citation>
    <scope>NUCLEOTIDE SEQUENCE [LARGE SCALE GENOMIC DNA]</scope>
    <source>
        <strain evidence="7 8">NRRL 2792</strain>
    </source>
</reference>
<dbReference type="Pfam" id="PF00440">
    <property type="entry name" value="TetR_N"/>
    <property type="match status" value="1"/>
</dbReference>
<dbReference type="InterPro" id="IPR009057">
    <property type="entry name" value="Homeodomain-like_sf"/>
</dbReference>
<proteinExistence type="predicted"/>
<evidence type="ECO:0000313" key="8">
    <source>
        <dbReference type="Proteomes" id="UP000316806"/>
    </source>
</evidence>
<dbReference type="Proteomes" id="UP000316806">
    <property type="component" value="Chromosome"/>
</dbReference>
<evidence type="ECO:0000313" key="7">
    <source>
        <dbReference type="EMBL" id="QDQ15981.1"/>
    </source>
</evidence>
<evidence type="ECO:0000256" key="4">
    <source>
        <dbReference type="PROSITE-ProRule" id="PRU00335"/>
    </source>
</evidence>
<dbReference type="PROSITE" id="PS01081">
    <property type="entry name" value="HTH_TETR_1"/>
    <property type="match status" value="1"/>
</dbReference>
<dbReference type="PANTHER" id="PTHR30055">
    <property type="entry name" value="HTH-TYPE TRANSCRIPTIONAL REGULATOR RUTR"/>
    <property type="match status" value="1"/>
</dbReference>
<feature type="region of interest" description="Disordered" evidence="5">
    <location>
        <begin position="1"/>
        <end position="25"/>
    </location>
</feature>
<dbReference type="PROSITE" id="PS50977">
    <property type="entry name" value="HTH_TETR_2"/>
    <property type="match status" value="1"/>
</dbReference>
<dbReference type="InterPro" id="IPR050109">
    <property type="entry name" value="HTH-type_TetR-like_transc_reg"/>
</dbReference>
<feature type="DNA-binding region" description="H-T-H motif" evidence="4">
    <location>
        <begin position="54"/>
        <end position="73"/>
    </location>
</feature>
<protein>
    <submittedName>
        <fullName evidence="7">TetR/AcrR family transcriptional regulator</fullName>
    </submittedName>
</protein>
<name>A0A516RJZ6_STRST</name>
<dbReference type="Gene3D" id="1.10.357.10">
    <property type="entry name" value="Tetracycline Repressor, domain 2"/>
    <property type="match status" value="1"/>
</dbReference>
<gene>
    <name evidence="7" type="ORF">FH965_40090</name>
</gene>
<evidence type="ECO:0000259" key="6">
    <source>
        <dbReference type="PROSITE" id="PS50977"/>
    </source>
</evidence>
<dbReference type="PRINTS" id="PR00455">
    <property type="entry name" value="HTHTETR"/>
</dbReference>
<evidence type="ECO:0000256" key="3">
    <source>
        <dbReference type="ARBA" id="ARBA00023163"/>
    </source>
</evidence>
<dbReference type="PANTHER" id="PTHR30055:SF234">
    <property type="entry name" value="HTH-TYPE TRANSCRIPTIONAL REGULATOR BETI"/>
    <property type="match status" value="1"/>
</dbReference>
<dbReference type="InterPro" id="IPR036271">
    <property type="entry name" value="Tet_transcr_reg_TetR-rel_C_sf"/>
</dbReference>
<dbReference type="SUPFAM" id="SSF48498">
    <property type="entry name" value="Tetracyclin repressor-like, C-terminal domain"/>
    <property type="match status" value="1"/>
</dbReference>
<feature type="domain" description="HTH tetR-type" evidence="6">
    <location>
        <begin position="31"/>
        <end position="91"/>
    </location>
</feature>
<dbReference type="SUPFAM" id="SSF46689">
    <property type="entry name" value="Homeodomain-like"/>
    <property type="match status" value="1"/>
</dbReference>
<evidence type="ECO:0000256" key="1">
    <source>
        <dbReference type="ARBA" id="ARBA00023015"/>
    </source>
</evidence>
<keyword evidence="2 4" id="KW-0238">DNA-binding</keyword>
<evidence type="ECO:0000256" key="2">
    <source>
        <dbReference type="ARBA" id="ARBA00023125"/>
    </source>
</evidence>